<proteinExistence type="predicted"/>
<protein>
    <recommendedName>
        <fullName evidence="4">Methyltransferase</fullName>
    </recommendedName>
</protein>
<dbReference type="SUPFAM" id="SSF53335">
    <property type="entry name" value="S-adenosyl-L-methionine-dependent methyltransferases"/>
    <property type="match status" value="1"/>
</dbReference>
<sequence>MTINKRSVRLFVLVLFGFGISYQAVAQEYRAPANTPVHISNAVESNDRSDEETARDANRLPAEILTLVDLNEGDTVIELSVLGQYYSNIIVNAIGSNGSLHMYDLVAFEDFGAEAGNAFAAAHANVEYSLQDYDAADYPNGADAAYLILGYHDLPARGNDTAGMNNMLYAALRPGGKFLIIDHKAQDGTGWSVAETIHRIDSNTIIEEVTAAGFELIADSSLLAHPEDSKDANPFGLAGLTDRTVLVFQKPF</sequence>
<dbReference type="Proteomes" id="UP000228987">
    <property type="component" value="Unassembled WGS sequence"/>
</dbReference>
<feature type="signal peptide" evidence="1">
    <location>
        <begin position="1"/>
        <end position="26"/>
    </location>
</feature>
<evidence type="ECO:0000313" key="3">
    <source>
        <dbReference type="Proteomes" id="UP000228987"/>
    </source>
</evidence>
<gene>
    <name evidence="2" type="ORF">COA71_11985</name>
</gene>
<organism evidence="2 3">
    <name type="scientific">SAR86 cluster bacterium</name>
    <dbReference type="NCBI Taxonomy" id="2030880"/>
    <lineage>
        <taxon>Bacteria</taxon>
        <taxon>Pseudomonadati</taxon>
        <taxon>Pseudomonadota</taxon>
        <taxon>Gammaproteobacteria</taxon>
        <taxon>SAR86 cluster</taxon>
    </lineage>
</organism>
<name>A0A2A5C9Q9_9GAMM</name>
<keyword evidence="1" id="KW-0732">Signal</keyword>
<evidence type="ECO:0000313" key="2">
    <source>
        <dbReference type="EMBL" id="PCJ40221.1"/>
    </source>
</evidence>
<accession>A0A2A5C9Q9</accession>
<comment type="caution">
    <text evidence="2">The sequence shown here is derived from an EMBL/GenBank/DDBJ whole genome shotgun (WGS) entry which is preliminary data.</text>
</comment>
<dbReference type="InterPro" id="IPR029063">
    <property type="entry name" value="SAM-dependent_MTases_sf"/>
</dbReference>
<dbReference type="Gene3D" id="3.40.50.150">
    <property type="entry name" value="Vaccinia Virus protein VP39"/>
    <property type="match status" value="1"/>
</dbReference>
<dbReference type="AlphaFoldDB" id="A0A2A5C9Q9"/>
<feature type="chain" id="PRO_5012269383" description="Methyltransferase" evidence="1">
    <location>
        <begin position="27"/>
        <end position="252"/>
    </location>
</feature>
<reference evidence="3" key="1">
    <citation type="submission" date="2017-08" db="EMBL/GenBank/DDBJ databases">
        <title>A dynamic microbial community with high functional redundancy inhabits the cold, oxic subseafloor aquifer.</title>
        <authorList>
            <person name="Tully B.J."/>
            <person name="Wheat C.G."/>
            <person name="Glazer B.T."/>
            <person name="Huber J.A."/>
        </authorList>
    </citation>
    <scope>NUCLEOTIDE SEQUENCE [LARGE SCALE GENOMIC DNA]</scope>
</reference>
<evidence type="ECO:0008006" key="4">
    <source>
        <dbReference type="Google" id="ProtNLM"/>
    </source>
</evidence>
<dbReference type="EMBL" id="NVWI01000010">
    <property type="protein sequence ID" value="PCJ40221.1"/>
    <property type="molecule type" value="Genomic_DNA"/>
</dbReference>
<evidence type="ECO:0000256" key="1">
    <source>
        <dbReference type="SAM" id="SignalP"/>
    </source>
</evidence>